<organism evidence="1 2">
    <name type="scientific">Entomophthora muscae</name>
    <dbReference type="NCBI Taxonomy" id="34485"/>
    <lineage>
        <taxon>Eukaryota</taxon>
        <taxon>Fungi</taxon>
        <taxon>Fungi incertae sedis</taxon>
        <taxon>Zoopagomycota</taxon>
        <taxon>Entomophthoromycotina</taxon>
        <taxon>Entomophthoromycetes</taxon>
        <taxon>Entomophthorales</taxon>
        <taxon>Entomophthoraceae</taxon>
        <taxon>Entomophthora</taxon>
    </lineage>
</organism>
<evidence type="ECO:0000313" key="2">
    <source>
        <dbReference type="Proteomes" id="UP001165960"/>
    </source>
</evidence>
<gene>
    <name evidence="1" type="ORF">DSO57_1001910</name>
</gene>
<evidence type="ECO:0000313" key="1">
    <source>
        <dbReference type="EMBL" id="KAJ9086628.1"/>
    </source>
</evidence>
<proteinExistence type="predicted"/>
<dbReference type="EMBL" id="QTSX02000714">
    <property type="protein sequence ID" value="KAJ9086628.1"/>
    <property type="molecule type" value="Genomic_DNA"/>
</dbReference>
<name>A0ACC2UIF1_9FUNG</name>
<protein>
    <submittedName>
        <fullName evidence="1">Uncharacterized protein</fullName>
    </submittedName>
</protein>
<comment type="caution">
    <text evidence="1">The sequence shown here is derived from an EMBL/GenBank/DDBJ whole genome shotgun (WGS) entry which is preliminary data.</text>
</comment>
<keyword evidence="2" id="KW-1185">Reference proteome</keyword>
<sequence>MVKFFSRLSIIPNSLKSSRGVYYLFSTSRILNTEPVQISLEQVPLSRLDLEFKDKPFELPLHLQDKLTPEKLPFLLRVQKLDVPRRLETELLPKPPRPVSEEWLEKDDIRLFKLRLFLPTKYDDPEYLQQEMVRVYRKLLRESLKFVDERARIFLVREVECGFRKFQNFPITDLVNSKREEARELARKIARANRYEMKDFLSILKEVYGRSFKVKKTLLEPYLPPKILFSERFKPGLQNEISIHPMLLALIQFYDLSLKPGNILGAQHSNTRLFNLYRRHYRKITHEKIFPPLPSHIVQELEARCDTQYHVYHAMHYPLDPNPGTKRIIGRVEKRFGVPPRDPAPPDFARLRSVARSYQKLMLEIPLQTGGSDYYSFQSNNSDSTIKFVRSKWAGSRRIAQIQGFDLILPGDAHKYLLKYQV</sequence>
<dbReference type="Proteomes" id="UP001165960">
    <property type="component" value="Unassembled WGS sequence"/>
</dbReference>
<reference evidence="1" key="1">
    <citation type="submission" date="2022-04" db="EMBL/GenBank/DDBJ databases">
        <title>Genome of the entomopathogenic fungus Entomophthora muscae.</title>
        <authorList>
            <person name="Elya C."/>
            <person name="Lovett B.R."/>
            <person name="Lee E."/>
            <person name="Macias A.M."/>
            <person name="Hajek A.E."/>
            <person name="De Bivort B.L."/>
            <person name="Kasson M.T."/>
            <person name="De Fine Licht H.H."/>
            <person name="Stajich J.E."/>
        </authorList>
    </citation>
    <scope>NUCLEOTIDE SEQUENCE</scope>
    <source>
        <strain evidence="1">Berkeley</strain>
    </source>
</reference>
<accession>A0ACC2UIF1</accession>